<evidence type="ECO:0000313" key="4">
    <source>
        <dbReference type="EMBL" id="KRX06733.1"/>
    </source>
</evidence>
<keyword evidence="1" id="KW-0862">Zinc</keyword>
<sequence>MDSERKKSFNKCSICNQKPATVDCVECKIQFCFTCDDDQHKSQEKKEHQKKLITYSKILDQFSPKINKNLIPNQQFSNQKNQTQLQFVGSNNKQQSNENLNQNQNQSMQKQSLNEDLSNKQQQEQNQIQNSNIQESKRQRSYFKDLGAENRVIIRA</sequence>
<evidence type="ECO:0000313" key="5">
    <source>
        <dbReference type="Proteomes" id="UP000054937"/>
    </source>
</evidence>
<accession>A0A0V0QXB8</accession>
<keyword evidence="1" id="KW-0863">Zinc-finger</keyword>
<protein>
    <recommendedName>
        <fullName evidence="3">B box-type domain-containing protein</fullName>
    </recommendedName>
</protein>
<dbReference type="Pfam" id="PF22586">
    <property type="entry name" value="ANCHR-like_BBOX"/>
    <property type="match status" value="1"/>
</dbReference>
<evidence type="ECO:0000256" key="2">
    <source>
        <dbReference type="SAM" id="MobiDB-lite"/>
    </source>
</evidence>
<keyword evidence="5" id="KW-1185">Reference proteome</keyword>
<dbReference type="GO" id="GO:0008270">
    <property type="term" value="F:zinc ion binding"/>
    <property type="evidence" value="ECO:0007669"/>
    <property type="project" value="UniProtKB-KW"/>
</dbReference>
<feature type="compositionally biased region" description="Low complexity" evidence="2">
    <location>
        <begin position="90"/>
        <end position="134"/>
    </location>
</feature>
<dbReference type="InParanoid" id="A0A0V0QXB8"/>
<dbReference type="AlphaFoldDB" id="A0A0V0QXB8"/>
<keyword evidence="1" id="KW-0479">Metal-binding</keyword>
<gene>
    <name evidence="4" type="ORF">PPERSA_09135</name>
</gene>
<dbReference type="InterPro" id="IPR000315">
    <property type="entry name" value="Znf_B-box"/>
</dbReference>
<feature type="compositionally biased region" description="Polar residues" evidence="2">
    <location>
        <begin position="74"/>
        <end position="89"/>
    </location>
</feature>
<dbReference type="Proteomes" id="UP000054937">
    <property type="component" value="Unassembled WGS sequence"/>
</dbReference>
<proteinExistence type="predicted"/>
<dbReference type="EMBL" id="LDAU01000092">
    <property type="protein sequence ID" value="KRX06733.1"/>
    <property type="molecule type" value="Genomic_DNA"/>
</dbReference>
<organism evidence="4 5">
    <name type="scientific">Pseudocohnilembus persalinus</name>
    <name type="common">Ciliate</name>
    <dbReference type="NCBI Taxonomy" id="266149"/>
    <lineage>
        <taxon>Eukaryota</taxon>
        <taxon>Sar</taxon>
        <taxon>Alveolata</taxon>
        <taxon>Ciliophora</taxon>
        <taxon>Intramacronucleata</taxon>
        <taxon>Oligohymenophorea</taxon>
        <taxon>Scuticociliatia</taxon>
        <taxon>Philasterida</taxon>
        <taxon>Pseudocohnilembidae</taxon>
        <taxon>Pseudocohnilembus</taxon>
    </lineage>
</organism>
<comment type="caution">
    <text evidence="4">The sequence shown here is derived from an EMBL/GenBank/DDBJ whole genome shotgun (WGS) entry which is preliminary data.</text>
</comment>
<evidence type="ECO:0000259" key="3">
    <source>
        <dbReference type="PROSITE" id="PS50119"/>
    </source>
</evidence>
<reference evidence="4 5" key="1">
    <citation type="journal article" date="2015" name="Sci. Rep.">
        <title>Genome of the facultative scuticociliatosis pathogen Pseudocohnilembus persalinus provides insight into its virulence through horizontal gene transfer.</title>
        <authorList>
            <person name="Xiong J."/>
            <person name="Wang G."/>
            <person name="Cheng J."/>
            <person name="Tian M."/>
            <person name="Pan X."/>
            <person name="Warren A."/>
            <person name="Jiang C."/>
            <person name="Yuan D."/>
            <person name="Miao W."/>
        </authorList>
    </citation>
    <scope>NUCLEOTIDE SEQUENCE [LARGE SCALE GENOMIC DNA]</scope>
    <source>
        <strain evidence="4">36N120E</strain>
    </source>
</reference>
<name>A0A0V0QXB8_PSEPJ</name>
<dbReference type="CDD" id="cd19757">
    <property type="entry name" value="Bbox1"/>
    <property type="match status" value="1"/>
</dbReference>
<evidence type="ECO:0000256" key="1">
    <source>
        <dbReference type="PROSITE-ProRule" id="PRU00024"/>
    </source>
</evidence>
<dbReference type="PROSITE" id="PS50119">
    <property type="entry name" value="ZF_BBOX"/>
    <property type="match status" value="1"/>
</dbReference>
<feature type="region of interest" description="Disordered" evidence="2">
    <location>
        <begin position="74"/>
        <end position="142"/>
    </location>
</feature>
<feature type="domain" description="B box-type" evidence="3">
    <location>
        <begin position="7"/>
        <end position="53"/>
    </location>
</feature>